<feature type="region of interest" description="Disordered" evidence="3">
    <location>
        <begin position="273"/>
        <end position="305"/>
    </location>
</feature>
<dbReference type="PANTHER" id="PTHR12236:SF79">
    <property type="entry name" value="CUTICULAR PROTEIN 50CB-RELATED"/>
    <property type="match status" value="1"/>
</dbReference>
<evidence type="ECO:0000256" key="1">
    <source>
        <dbReference type="ARBA" id="ARBA00022460"/>
    </source>
</evidence>
<evidence type="ECO:0000256" key="3">
    <source>
        <dbReference type="SAM" id="MobiDB-lite"/>
    </source>
</evidence>
<feature type="compositionally biased region" description="Low complexity" evidence="3">
    <location>
        <begin position="59"/>
        <end position="75"/>
    </location>
</feature>
<evidence type="ECO:0008006" key="6">
    <source>
        <dbReference type="Google" id="ProtNLM"/>
    </source>
</evidence>
<reference evidence="4 5" key="1">
    <citation type="submission" date="2023-03" db="EMBL/GenBank/DDBJ databases">
        <title>High-quality genome of Scylla paramamosain provides insights in environmental adaptation.</title>
        <authorList>
            <person name="Zhang L."/>
        </authorList>
    </citation>
    <scope>NUCLEOTIDE SEQUENCE [LARGE SCALE GENOMIC DNA]</scope>
    <source>
        <strain evidence="4">LZ_2023a</strain>
        <tissue evidence="4">Muscle</tissue>
    </source>
</reference>
<keyword evidence="1 2" id="KW-0193">Cuticle</keyword>
<dbReference type="PANTHER" id="PTHR12236">
    <property type="entry name" value="STRUCTURAL CONTITUENT OF CUTICLE"/>
    <property type="match status" value="1"/>
</dbReference>
<evidence type="ECO:0000313" key="5">
    <source>
        <dbReference type="Proteomes" id="UP001487740"/>
    </source>
</evidence>
<sequence length="443" mass="48284">MQREIMWPEQDGAVEREMEPGRCWFNGSELVLLSALVAVALADTAPYRPPPPPPPPTYSAPAPSYRAPAPSYNAPQPVSPPKYDFSWNVKDDYSGNDYGHQEGRDGYDTQGSYYVQLPDGRLQEVTYTVNGDSGFVAQVATSCLGRFTQHSFLRSRGFPQGVTNHSRLVAPAASSRLQWLLTLQCESQGHAASFPQPFVSPSSHYNIAFQCLKNNSAFSSPLVTSAPRRSRHHYISGPRGRAATSPRRTSAPDMALKLVLLSALVAVALAERAPYRPPPPPPLPPYSAPAPSYRPPAPSYSAPQPVSPPKYDFSWNVKDDLSGNDYGHQEGRDGYDTQGSYYVQLPDGRLQEVTYTVNGDSGFVAQVSSIFPSISVTNFPPATFNTALPSLTTPQLTTTTITGYTQRIPQRTSRRAHSPHGPPPNNLSKDGSTHTLSIKPPSD</sequence>
<dbReference type="GO" id="GO:0005615">
    <property type="term" value="C:extracellular space"/>
    <property type="evidence" value="ECO:0007669"/>
    <property type="project" value="TreeGrafter"/>
</dbReference>
<feature type="region of interest" description="Disordered" evidence="3">
    <location>
        <begin position="229"/>
        <end position="248"/>
    </location>
</feature>
<accession>A0AAW0TYC6</accession>
<dbReference type="InterPro" id="IPR051217">
    <property type="entry name" value="Insect_Cuticle_Struc_Prot"/>
</dbReference>
<dbReference type="GO" id="GO:0042302">
    <property type="term" value="F:structural constituent of cuticle"/>
    <property type="evidence" value="ECO:0007669"/>
    <property type="project" value="UniProtKB-UniRule"/>
</dbReference>
<feature type="region of interest" description="Disordered" evidence="3">
    <location>
        <begin position="397"/>
        <end position="443"/>
    </location>
</feature>
<dbReference type="InterPro" id="IPR000618">
    <property type="entry name" value="Insect_cuticle"/>
</dbReference>
<dbReference type="EMBL" id="JARAKH010000022">
    <property type="protein sequence ID" value="KAK8392788.1"/>
    <property type="molecule type" value="Genomic_DNA"/>
</dbReference>
<organism evidence="4 5">
    <name type="scientific">Scylla paramamosain</name>
    <name type="common">Mud crab</name>
    <dbReference type="NCBI Taxonomy" id="85552"/>
    <lineage>
        <taxon>Eukaryota</taxon>
        <taxon>Metazoa</taxon>
        <taxon>Ecdysozoa</taxon>
        <taxon>Arthropoda</taxon>
        <taxon>Crustacea</taxon>
        <taxon>Multicrustacea</taxon>
        <taxon>Malacostraca</taxon>
        <taxon>Eumalacostraca</taxon>
        <taxon>Eucarida</taxon>
        <taxon>Decapoda</taxon>
        <taxon>Pleocyemata</taxon>
        <taxon>Brachyura</taxon>
        <taxon>Eubrachyura</taxon>
        <taxon>Portunoidea</taxon>
        <taxon>Portunidae</taxon>
        <taxon>Portuninae</taxon>
        <taxon>Scylla</taxon>
    </lineage>
</organism>
<feature type="compositionally biased region" description="Polar residues" evidence="3">
    <location>
        <begin position="426"/>
        <end position="436"/>
    </location>
</feature>
<protein>
    <recommendedName>
        <fullName evidence="6">Cuticle protein</fullName>
    </recommendedName>
</protein>
<evidence type="ECO:0000256" key="2">
    <source>
        <dbReference type="PROSITE-ProRule" id="PRU00497"/>
    </source>
</evidence>
<gene>
    <name evidence="4" type="ORF">O3P69_014905</name>
</gene>
<feature type="compositionally biased region" description="Pro residues" evidence="3">
    <location>
        <begin position="275"/>
        <end position="298"/>
    </location>
</feature>
<comment type="caution">
    <text evidence="4">The sequence shown here is derived from an EMBL/GenBank/DDBJ whole genome shotgun (WGS) entry which is preliminary data.</text>
</comment>
<evidence type="ECO:0000313" key="4">
    <source>
        <dbReference type="EMBL" id="KAK8392788.1"/>
    </source>
</evidence>
<dbReference type="PROSITE" id="PS51155">
    <property type="entry name" value="CHIT_BIND_RR_2"/>
    <property type="match status" value="2"/>
</dbReference>
<keyword evidence="5" id="KW-1185">Reference proteome</keyword>
<dbReference type="GO" id="GO:0031012">
    <property type="term" value="C:extracellular matrix"/>
    <property type="evidence" value="ECO:0007669"/>
    <property type="project" value="TreeGrafter"/>
</dbReference>
<proteinExistence type="predicted"/>
<dbReference type="AlphaFoldDB" id="A0AAW0TYC6"/>
<dbReference type="Proteomes" id="UP001487740">
    <property type="component" value="Unassembled WGS sequence"/>
</dbReference>
<feature type="region of interest" description="Disordered" evidence="3">
    <location>
        <begin position="47"/>
        <end position="77"/>
    </location>
</feature>
<dbReference type="Pfam" id="PF00379">
    <property type="entry name" value="Chitin_bind_4"/>
    <property type="match status" value="2"/>
</dbReference>
<name>A0AAW0TYC6_SCYPA</name>
<feature type="compositionally biased region" description="Pro residues" evidence="3">
    <location>
        <begin position="47"/>
        <end position="58"/>
    </location>
</feature>